<dbReference type="AlphaFoldDB" id="A0A5C9A603"/>
<dbReference type="InterPro" id="IPR020892">
    <property type="entry name" value="Cyclophilin-type_PPIase_CS"/>
</dbReference>
<dbReference type="CDD" id="cd01920">
    <property type="entry name" value="cyclophilin_EcCYP_like"/>
    <property type="match status" value="1"/>
</dbReference>
<dbReference type="InterPro" id="IPR044665">
    <property type="entry name" value="E_coli_cyclophilin_A-like"/>
</dbReference>
<protein>
    <recommendedName>
        <fullName evidence="4">Peptidyl-prolyl cis-trans isomerase</fullName>
        <shortName evidence="4">PPIase</shortName>
        <ecNumber evidence="4">5.2.1.8</ecNumber>
    </recommendedName>
</protein>
<dbReference type="GO" id="GO:0003755">
    <property type="term" value="F:peptidyl-prolyl cis-trans isomerase activity"/>
    <property type="evidence" value="ECO:0007669"/>
    <property type="project" value="UniProtKB-UniRule"/>
</dbReference>
<dbReference type="RefSeq" id="WP_148066516.1">
    <property type="nucleotide sequence ID" value="NZ_VRZA01000001.1"/>
</dbReference>
<evidence type="ECO:0000313" key="7">
    <source>
        <dbReference type="Proteomes" id="UP000321039"/>
    </source>
</evidence>
<comment type="similarity">
    <text evidence="1 4">Belongs to the cyclophilin-type PPIase family.</text>
</comment>
<organism evidence="6 7">
    <name type="scientific">Parahaliea maris</name>
    <dbReference type="NCBI Taxonomy" id="2716870"/>
    <lineage>
        <taxon>Bacteria</taxon>
        <taxon>Pseudomonadati</taxon>
        <taxon>Pseudomonadota</taxon>
        <taxon>Gammaproteobacteria</taxon>
        <taxon>Cellvibrionales</taxon>
        <taxon>Halieaceae</taxon>
        <taxon>Parahaliea</taxon>
    </lineage>
</organism>
<feature type="domain" description="PPIase cyclophilin-type" evidence="5">
    <location>
        <begin position="37"/>
        <end position="187"/>
    </location>
</feature>
<dbReference type="InterPro" id="IPR029000">
    <property type="entry name" value="Cyclophilin-like_dom_sf"/>
</dbReference>
<dbReference type="PROSITE" id="PS50072">
    <property type="entry name" value="CSA_PPIASE_2"/>
    <property type="match status" value="1"/>
</dbReference>
<dbReference type="GO" id="GO:0006457">
    <property type="term" value="P:protein folding"/>
    <property type="evidence" value="ECO:0007669"/>
    <property type="project" value="InterPro"/>
</dbReference>
<proteinExistence type="inferred from homology"/>
<evidence type="ECO:0000256" key="1">
    <source>
        <dbReference type="ARBA" id="ARBA00007365"/>
    </source>
</evidence>
<dbReference type="Gene3D" id="2.40.100.10">
    <property type="entry name" value="Cyclophilin-like"/>
    <property type="match status" value="1"/>
</dbReference>
<dbReference type="EMBL" id="VRZA01000001">
    <property type="protein sequence ID" value="TXS96248.1"/>
    <property type="molecule type" value="Genomic_DNA"/>
</dbReference>
<sequence length="191" mass="21099">MLRNLILCLSLLIAPLAGAAGDSGLPNPQVVIKTSQGDITLRLFRDKSPVTVENFLKYVDDGFYSGTIFHRVIPNFMIQGGGMLPDMSEKETREPIVNESKNRLHNVRGTVAMARTNDPDSATAQFFINQRTNLRLDWAPGREGYTVFGEVTDGMNVVDFISTTPVQKIGSHTDVPAEPIIIKEIVRKSLL</sequence>
<keyword evidence="4" id="KW-0732">Signal</keyword>
<feature type="chain" id="PRO_5023111522" description="Peptidyl-prolyl cis-trans isomerase" evidence="4">
    <location>
        <begin position="20"/>
        <end position="191"/>
    </location>
</feature>
<keyword evidence="3 4" id="KW-0413">Isomerase</keyword>
<dbReference type="PRINTS" id="PR00153">
    <property type="entry name" value="CSAPPISMRASE"/>
</dbReference>
<dbReference type="Proteomes" id="UP000321039">
    <property type="component" value="Unassembled WGS sequence"/>
</dbReference>
<dbReference type="SUPFAM" id="SSF50891">
    <property type="entry name" value="Cyclophilin-like"/>
    <property type="match status" value="1"/>
</dbReference>
<gene>
    <name evidence="6" type="ORF">FV139_01745</name>
</gene>
<keyword evidence="7" id="KW-1185">Reference proteome</keyword>
<dbReference type="InterPro" id="IPR002130">
    <property type="entry name" value="Cyclophilin-type_PPIase_dom"/>
</dbReference>
<evidence type="ECO:0000256" key="2">
    <source>
        <dbReference type="ARBA" id="ARBA00023110"/>
    </source>
</evidence>
<dbReference type="Pfam" id="PF00160">
    <property type="entry name" value="Pro_isomerase"/>
    <property type="match status" value="1"/>
</dbReference>
<comment type="caution">
    <text evidence="6">The sequence shown here is derived from an EMBL/GenBank/DDBJ whole genome shotgun (WGS) entry which is preliminary data.</text>
</comment>
<dbReference type="PROSITE" id="PS00170">
    <property type="entry name" value="CSA_PPIASE_1"/>
    <property type="match status" value="1"/>
</dbReference>
<comment type="function">
    <text evidence="4">PPIases accelerate the folding of proteins. It catalyzes the cis-trans isomerization of proline imidic peptide bonds in oligopeptides.</text>
</comment>
<feature type="signal peptide" evidence="4">
    <location>
        <begin position="1"/>
        <end position="19"/>
    </location>
</feature>
<accession>A0A5C9A603</accession>
<name>A0A5C9A603_9GAMM</name>
<evidence type="ECO:0000256" key="3">
    <source>
        <dbReference type="ARBA" id="ARBA00023235"/>
    </source>
</evidence>
<dbReference type="EC" id="5.2.1.8" evidence="4"/>
<evidence type="ECO:0000256" key="4">
    <source>
        <dbReference type="RuleBase" id="RU363019"/>
    </source>
</evidence>
<comment type="catalytic activity">
    <reaction evidence="4">
        <text>[protein]-peptidylproline (omega=180) = [protein]-peptidylproline (omega=0)</text>
        <dbReference type="Rhea" id="RHEA:16237"/>
        <dbReference type="Rhea" id="RHEA-COMP:10747"/>
        <dbReference type="Rhea" id="RHEA-COMP:10748"/>
        <dbReference type="ChEBI" id="CHEBI:83833"/>
        <dbReference type="ChEBI" id="CHEBI:83834"/>
        <dbReference type="EC" id="5.2.1.8"/>
    </reaction>
</comment>
<keyword evidence="2 4" id="KW-0697">Rotamase</keyword>
<evidence type="ECO:0000259" key="5">
    <source>
        <dbReference type="PROSITE" id="PS50072"/>
    </source>
</evidence>
<evidence type="ECO:0000313" key="6">
    <source>
        <dbReference type="EMBL" id="TXS96248.1"/>
    </source>
</evidence>
<reference evidence="6 7" key="1">
    <citation type="submission" date="2019-08" db="EMBL/GenBank/DDBJ databases">
        <title>Parahaliea maris sp. nov., isolated from the surface seawater.</title>
        <authorList>
            <person name="Liu Y."/>
        </authorList>
    </citation>
    <scope>NUCLEOTIDE SEQUENCE [LARGE SCALE GENOMIC DNA]</scope>
    <source>
        <strain evidence="6 7">HSLHS9</strain>
    </source>
</reference>
<dbReference type="PANTHER" id="PTHR43246">
    <property type="entry name" value="PEPTIDYL-PROLYL CIS-TRANS ISOMERASE CYP38, CHLOROPLASTIC"/>
    <property type="match status" value="1"/>
</dbReference>